<dbReference type="EMBL" id="LJKE01000018">
    <property type="protein sequence ID" value="KZD71522.1"/>
    <property type="molecule type" value="Genomic_DNA"/>
</dbReference>
<name>A0A162PFD4_BACCE</name>
<dbReference type="InterPro" id="IPR005496">
    <property type="entry name" value="Integral_membrane_TerC"/>
</dbReference>
<dbReference type="PATRIC" id="fig|1396.535.peg.2879"/>
<dbReference type="GO" id="GO:0016020">
    <property type="term" value="C:membrane"/>
    <property type="evidence" value="ECO:0007669"/>
    <property type="project" value="UniProtKB-SubCell"/>
</dbReference>
<feature type="transmembrane region" description="Helical" evidence="6">
    <location>
        <begin position="195"/>
        <end position="212"/>
    </location>
</feature>
<dbReference type="Pfam" id="PF03741">
    <property type="entry name" value="TerC"/>
    <property type="match status" value="1"/>
</dbReference>
<keyword evidence="4 6" id="KW-1133">Transmembrane helix</keyword>
<dbReference type="InterPro" id="IPR022301">
    <property type="entry name" value="Integral_membrane_YjbE"/>
</dbReference>
<sequence>MDFFSTEYLSALLAIIVIDLVLAGDNAIVIGLAARRLPKDQQKKVIIWGTIGAIAIRALATLIVVWLLKIPGLLLIGGVLLIWIAYKLIAEGKDHDIKAEEGFWSAIKTIIIADALMGIDNVLAVAGAAHGNFSLVIIGLLVSIPVVVWGSTLILKWVDRFPVIITIGAAVLAYTAAKMIVDEKWFAGFFESNPFIKWAFIIIIIAGVVFFGKMKQKKKDVSIS</sequence>
<feature type="transmembrane region" description="Helical" evidence="6">
    <location>
        <begin position="72"/>
        <end position="89"/>
    </location>
</feature>
<accession>A0A162PFD4</accession>
<feature type="transmembrane region" description="Helical" evidence="6">
    <location>
        <begin position="135"/>
        <end position="154"/>
    </location>
</feature>
<organism evidence="7 8">
    <name type="scientific">Bacillus cereus</name>
    <dbReference type="NCBI Taxonomy" id="1396"/>
    <lineage>
        <taxon>Bacteria</taxon>
        <taxon>Bacillati</taxon>
        <taxon>Bacillota</taxon>
        <taxon>Bacilli</taxon>
        <taxon>Bacillales</taxon>
        <taxon>Bacillaceae</taxon>
        <taxon>Bacillus</taxon>
        <taxon>Bacillus cereus group</taxon>
    </lineage>
</organism>
<evidence type="ECO:0000256" key="4">
    <source>
        <dbReference type="ARBA" id="ARBA00022989"/>
    </source>
</evidence>
<dbReference type="PANTHER" id="PTHR30238">
    <property type="entry name" value="MEMBRANE BOUND PREDICTED REDOX MODULATOR"/>
    <property type="match status" value="1"/>
</dbReference>
<evidence type="ECO:0000313" key="8">
    <source>
        <dbReference type="Proteomes" id="UP000076482"/>
    </source>
</evidence>
<evidence type="ECO:0000256" key="5">
    <source>
        <dbReference type="ARBA" id="ARBA00023136"/>
    </source>
</evidence>
<keyword evidence="3 6" id="KW-0812">Transmembrane</keyword>
<evidence type="ECO:0000256" key="2">
    <source>
        <dbReference type="ARBA" id="ARBA00007511"/>
    </source>
</evidence>
<dbReference type="GeneID" id="92802482"/>
<feature type="transmembrane region" description="Helical" evidence="6">
    <location>
        <begin position="110"/>
        <end position="129"/>
    </location>
</feature>
<protein>
    <submittedName>
        <fullName evidence="7">Putative membrane protein</fullName>
    </submittedName>
</protein>
<gene>
    <name evidence="7" type="ORF">B4088_0836</name>
</gene>
<comment type="similarity">
    <text evidence="2">Belongs to the TerC family.</text>
</comment>
<evidence type="ECO:0000256" key="6">
    <source>
        <dbReference type="SAM" id="Phobius"/>
    </source>
</evidence>
<evidence type="ECO:0000313" key="7">
    <source>
        <dbReference type="EMBL" id="KZD71522.1"/>
    </source>
</evidence>
<dbReference type="NCBIfam" id="TIGR03717">
    <property type="entry name" value="R_switched_YjbE"/>
    <property type="match status" value="1"/>
</dbReference>
<dbReference type="PANTHER" id="PTHR30238:SF4">
    <property type="entry name" value="SLL1022 PROTEIN"/>
    <property type="match status" value="1"/>
</dbReference>
<dbReference type="AlphaFoldDB" id="A0A162PFD4"/>
<comment type="subcellular location">
    <subcellularLocation>
        <location evidence="1">Membrane</location>
        <topology evidence="1">Multi-pass membrane protein</topology>
    </subcellularLocation>
</comment>
<feature type="transmembrane region" description="Helical" evidence="6">
    <location>
        <begin position="45"/>
        <end position="66"/>
    </location>
</feature>
<evidence type="ECO:0000256" key="3">
    <source>
        <dbReference type="ARBA" id="ARBA00022692"/>
    </source>
</evidence>
<evidence type="ECO:0000256" key="1">
    <source>
        <dbReference type="ARBA" id="ARBA00004141"/>
    </source>
</evidence>
<feature type="transmembrane region" description="Helical" evidence="6">
    <location>
        <begin position="161"/>
        <end position="180"/>
    </location>
</feature>
<reference evidence="7 8" key="1">
    <citation type="submission" date="2015-09" db="EMBL/GenBank/DDBJ databases">
        <title>Bacillus cereus food isolates.</title>
        <authorList>
            <person name="Boekhorst J."/>
        </authorList>
    </citation>
    <scope>NUCLEOTIDE SEQUENCE [LARGE SCALE GENOMIC DNA]</scope>
    <source>
        <strain evidence="7 8">B4088</strain>
    </source>
</reference>
<keyword evidence="5 6" id="KW-0472">Membrane</keyword>
<dbReference type="Proteomes" id="UP000076482">
    <property type="component" value="Unassembled WGS sequence"/>
</dbReference>
<dbReference type="RefSeq" id="WP_063260012.1">
    <property type="nucleotide sequence ID" value="NZ_LJKE01000018.1"/>
</dbReference>
<proteinExistence type="inferred from homology"/>
<comment type="caution">
    <text evidence="7">The sequence shown here is derived from an EMBL/GenBank/DDBJ whole genome shotgun (WGS) entry which is preliminary data.</text>
</comment>
<feature type="transmembrane region" description="Helical" evidence="6">
    <location>
        <begin position="12"/>
        <end position="33"/>
    </location>
</feature>